<dbReference type="AlphaFoldDB" id="A0A3D9IIU3"/>
<dbReference type="NCBIfam" id="TIGR02896">
    <property type="entry name" value="spore_III_AF"/>
    <property type="match status" value="1"/>
</dbReference>
<evidence type="ECO:0000256" key="2">
    <source>
        <dbReference type="SAM" id="Phobius"/>
    </source>
</evidence>
<accession>A0A3D9IIU3</accession>
<gene>
    <name evidence="3" type="ORF">DFP95_10586</name>
</gene>
<sequence>MGLMEGLSHWLRQIIAVVLLAVLIDLLLPNRTMQRYVRLVAGLFILMTLATPVMNWMKGDFTAKLAEGLDAVERSPGDADAQLAMIEEQGAKLREKHGAEAAELVAVKLETAIRSEVQQSEQRGVRDVDVALGQGEDGSVTVTKVVVTLESERDERSGSNSTPVSEVESVADIDIRIELDGWPSESAATPSPEQDLAQDSGQPAMAQEEDADRDTRLRVSALVASRFGLQADIVEVKVPAMISEK</sequence>
<name>A0A3D9IIU3_9BACL</name>
<dbReference type="Proteomes" id="UP000256869">
    <property type="component" value="Unassembled WGS sequence"/>
</dbReference>
<protein>
    <submittedName>
        <fullName evidence="3">Stage III sporulation protein AF</fullName>
    </submittedName>
</protein>
<reference evidence="3 4" key="1">
    <citation type="submission" date="2018-07" db="EMBL/GenBank/DDBJ databases">
        <title>Genomic Encyclopedia of Type Strains, Phase III (KMG-III): the genomes of soil and plant-associated and newly described type strains.</title>
        <authorList>
            <person name="Whitman W."/>
        </authorList>
    </citation>
    <scope>NUCLEOTIDE SEQUENCE [LARGE SCALE GENOMIC DNA]</scope>
    <source>
        <strain evidence="3 4">CECT 8236</strain>
    </source>
</reference>
<feature type="region of interest" description="Disordered" evidence="1">
    <location>
        <begin position="183"/>
        <end position="215"/>
    </location>
</feature>
<feature type="compositionally biased region" description="Polar residues" evidence="1">
    <location>
        <begin position="186"/>
        <end position="201"/>
    </location>
</feature>
<keyword evidence="2" id="KW-1133">Transmembrane helix</keyword>
<feature type="transmembrane region" description="Helical" evidence="2">
    <location>
        <begin position="36"/>
        <end position="57"/>
    </location>
</feature>
<dbReference type="RefSeq" id="WP_115992696.1">
    <property type="nucleotide sequence ID" value="NZ_QRDY01000005.1"/>
</dbReference>
<proteinExistence type="predicted"/>
<keyword evidence="4" id="KW-1185">Reference proteome</keyword>
<keyword evidence="2" id="KW-0812">Transmembrane</keyword>
<organism evidence="3 4">
    <name type="scientific">Cohnella lupini</name>
    <dbReference type="NCBI Taxonomy" id="1294267"/>
    <lineage>
        <taxon>Bacteria</taxon>
        <taxon>Bacillati</taxon>
        <taxon>Bacillota</taxon>
        <taxon>Bacilli</taxon>
        <taxon>Bacillales</taxon>
        <taxon>Paenibacillaceae</taxon>
        <taxon>Cohnella</taxon>
    </lineage>
</organism>
<feature type="transmembrane region" description="Helical" evidence="2">
    <location>
        <begin position="12"/>
        <end position="29"/>
    </location>
</feature>
<dbReference type="Pfam" id="PF09581">
    <property type="entry name" value="Spore_III_AF"/>
    <property type="match status" value="1"/>
</dbReference>
<comment type="caution">
    <text evidence="3">The sequence shown here is derived from an EMBL/GenBank/DDBJ whole genome shotgun (WGS) entry which is preliminary data.</text>
</comment>
<keyword evidence="2" id="KW-0472">Membrane</keyword>
<evidence type="ECO:0000313" key="3">
    <source>
        <dbReference type="EMBL" id="RED61658.1"/>
    </source>
</evidence>
<evidence type="ECO:0000313" key="4">
    <source>
        <dbReference type="Proteomes" id="UP000256869"/>
    </source>
</evidence>
<dbReference type="OrthoDB" id="2375554at2"/>
<dbReference type="EMBL" id="QRDY01000005">
    <property type="protein sequence ID" value="RED61658.1"/>
    <property type="molecule type" value="Genomic_DNA"/>
</dbReference>
<evidence type="ECO:0000256" key="1">
    <source>
        <dbReference type="SAM" id="MobiDB-lite"/>
    </source>
</evidence>
<dbReference type="InterPro" id="IPR014245">
    <property type="entry name" value="Spore_III_AF"/>
</dbReference>